<comment type="subcellular location">
    <subcellularLocation>
        <location evidence="1">Cell membrane</location>
        <topology evidence="1">Multi-pass membrane protein</topology>
    </subcellularLocation>
</comment>
<keyword evidence="5 6" id="KW-0472">Membrane</keyword>
<protein>
    <recommendedName>
        <fullName evidence="7">ABC3 transporter permease C-terminal domain-containing protein</fullName>
    </recommendedName>
</protein>
<name>A0A1E8BTQ5_BACMY</name>
<feature type="transmembrane region" description="Helical" evidence="6">
    <location>
        <begin position="292"/>
        <end position="313"/>
    </location>
</feature>
<feature type="transmembrane region" description="Helical" evidence="6">
    <location>
        <begin position="250"/>
        <end position="271"/>
    </location>
</feature>
<evidence type="ECO:0000256" key="3">
    <source>
        <dbReference type="ARBA" id="ARBA00022692"/>
    </source>
</evidence>
<dbReference type="Pfam" id="PF02687">
    <property type="entry name" value="FtsX"/>
    <property type="match status" value="1"/>
</dbReference>
<accession>A0A1E8BTQ5</accession>
<evidence type="ECO:0000256" key="6">
    <source>
        <dbReference type="SAM" id="Phobius"/>
    </source>
</evidence>
<evidence type="ECO:0000313" key="8">
    <source>
        <dbReference type="EMBL" id="OFE00094.1"/>
    </source>
</evidence>
<dbReference type="Proteomes" id="UP000175835">
    <property type="component" value="Unassembled WGS sequence"/>
</dbReference>
<keyword evidence="3 6" id="KW-0812">Transmembrane</keyword>
<evidence type="ECO:0000256" key="5">
    <source>
        <dbReference type="ARBA" id="ARBA00023136"/>
    </source>
</evidence>
<dbReference type="GO" id="GO:0005886">
    <property type="term" value="C:plasma membrane"/>
    <property type="evidence" value="ECO:0007669"/>
    <property type="project" value="UniProtKB-SubCell"/>
</dbReference>
<dbReference type="AlphaFoldDB" id="A0A1E8BTQ5"/>
<keyword evidence="2" id="KW-1003">Cell membrane</keyword>
<reference evidence="8 9" key="1">
    <citation type="submission" date="2016-05" db="EMBL/GenBank/DDBJ databases">
        <title>Bacillus thuringiensis and Bacillus weihenstephanensis as novel biocontrol agents of wilt causing Verticillium species.</title>
        <authorList>
            <person name="Hollensteiner J."/>
            <person name="Wemheuer F."/>
            <person name="Harting R."/>
            <person name="Kolarzyk A."/>
            <person name="Diaz-Valerio S."/>
            <person name="Poehlein A."/>
            <person name="Brzuszkiewicz E."/>
            <person name="Nesemann K."/>
            <person name="Braus-Stromeyer S."/>
            <person name="Braus G."/>
            <person name="Daniel R."/>
            <person name="Liesegang H."/>
        </authorList>
    </citation>
    <scope>NUCLEOTIDE SEQUENCE [LARGE SCALE GENOMIC DNA]</scope>
    <source>
        <strain evidence="8 9">GOE11</strain>
    </source>
</reference>
<dbReference type="EMBL" id="LXLX01000014">
    <property type="protein sequence ID" value="OFE00094.1"/>
    <property type="molecule type" value="Genomic_DNA"/>
</dbReference>
<dbReference type="PATRIC" id="fig|86662.23.peg.676"/>
<feature type="domain" description="ABC3 transporter permease C-terminal" evidence="7">
    <location>
        <begin position="254"/>
        <end position="364"/>
    </location>
</feature>
<evidence type="ECO:0000313" key="9">
    <source>
        <dbReference type="Proteomes" id="UP000175835"/>
    </source>
</evidence>
<evidence type="ECO:0000259" key="7">
    <source>
        <dbReference type="Pfam" id="PF02687"/>
    </source>
</evidence>
<evidence type="ECO:0000256" key="4">
    <source>
        <dbReference type="ARBA" id="ARBA00022989"/>
    </source>
</evidence>
<comment type="caution">
    <text evidence="8">The sequence shown here is derived from an EMBL/GenBank/DDBJ whole genome shotgun (WGS) entry which is preliminary data.</text>
</comment>
<evidence type="ECO:0000256" key="2">
    <source>
        <dbReference type="ARBA" id="ARBA00022475"/>
    </source>
</evidence>
<proteinExistence type="predicted"/>
<feature type="transmembrane region" description="Helical" evidence="6">
    <location>
        <begin position="333"/>
        <end position="356"/>
    </location>
</feature>
<organism evidence="8 9">
    <name type="scientific">Bacillus mycoides</name>
    <dbReference type="NCBI Taxonomy" id="1405"/>
    <lineage>
        <taxon>Bacteria</taxon>
        <taxon>Bacillati</taxon>
        <taxon>Bacillota</taxon>
        <taxon>Bacilli</taxon>
        <taxon>Bacillales</taxon>
        <taxon>Bacillaceae</taxon>
        <taxon>Bacillus</taxon>
        <taxon>Bacillus cereus group</taxon>
    </lineage>
</organism>
<evidence type="ECO:0000256" key="1">
    <source>
        <dbReference type="ARBA" id="ARBA00004651"/>
    </source>
</evidence>
<keyword evidence="4 6" id="KW-1133">Transmembrane helix</keyword>
<dbReference type="InterPro" id="IPR003838">
    <property type="entry name" value="ABC3_permease_C"/>
</dbReference>
<sequence>MFIVSFLSKRSRDMYLAFKNIKSNKLFSVILLMAFFISFLSISVAALLTESKRNFISAFQIGFPEKNQILTVPIANATELEAIIPFIQDTFVKSDIYVEHLKALNSSGATKIIAVNLKDEYYWTPYISEGQYFHRENVNDMVVGDQTNVEELYEFDDTYKKIGTISRKDSDVGVAGIYVPLQNLPTISKKGIIASKQLQLTVVNPTSSIHNEIKTFMNKSKEVISGEVQILNERDLQELNVTYIDPANKYYYKFILVAIASGISAVLFWIYKKEREIALKKAVGASNMSIYCELYIQILFISLAAMLLVFLTLEIFSGTIHTYFQTYLLKPLTLYVLICNVVFIIFLTMFVTIIPIKHIINIYPGKHLRT</sequence>
<gene>
    <name evidence="8" type="ORF">BWGOE11_07880</name>
</gene>